<dbReference type="SMART" id="SM00091">
    <property type="entry name" value="PAS"/>
    <property type="match status" value="2"/>
</dbReference>
<keyword evidence="5" id="KW-1185">Reference proteome</keyword>
<dbReference type="InterPro" id="IPR011110">
    <property type="entry name" value="Reg_prop"/>
</dbReference>
<dbReference type="InterPro" id="IPR013656">
    <property type="entry name" value="PAS_4"/>
</dbReference>
<dbReference type="KEGG" id="dli:dnl_45290"/>
<dbReference type="InterPro" id="IPR015943">
    <property type="entry name" value="WD40/YVTN_repeat-like_dom_sf"/>
</dbReference>
<dbReference type="PANTHER" id="PTHR43547">
    <property type="entry name" value="TWO-COMPONENT HISTIDINE KINASE"/>
    <property type="match status" value="1"/>
</dbReference>
<dbReference type="Pfam" id="PF07495">
    <property type="entry name" value="Y_Y_Y"/>
    <property type="match status" value="1"/>
</dbReference>
<dbReference type="InterPro" id="IPR000700">
    <property type="entry name" value="PAS-assoc_C"/>
</dbReference>
<gene>
    <name evidence="4" type="ORF">dnl_45290</name>
</gene>
<dbReference type="GO" id="GO:0000155">
    <property type="term" value="F:phosphorelay sensor kinase activity"/>
    <property type="evidence" value="ECO:0007669"/>
    <property type="project" value="TreeGrafter"/>
</dbReference>
<dbReference type="Gene3D" id="2.60.40.10">
    <property type="entry name" value="Immunoglobulins"/>
    <property type="match status" value="1"/>
</dbReference>
<organism evidence="4 5">
    <name type="scientific">Desulfonema limicola</name>
    <dbReference type="NCBI Taxonomy" id="45656"/>
    <lineage>
        <taxon>Bacteria</taxon>
        <taxon>Pseudomonadati</taxon>
        <taxon>Thermodesulfobacteriota</taxon>
        <taxon>Desulfobacteria</taxon>
        <taxon>Desulfobacterales</taxon>
        <taxon>Desulfococcaceae</taxon>
        <taxon>Desulfonema</taxon>
    </lineage>
</organism>
<dbReference type="InterPro" id="IPR013655">
    <property type="entry name" value="PAS_fold_3"/>
</dbReference>
<protein>
    <submittedName>
        <fullName evidence="4">PAS domain-cintaining protein</fullName>
    </submittedName>
</protein>
<dbReference type="NCBIfam" id="TIGR00229">
    <property type="entry name" value="sensory_box"/>
    <property type="match status" value="2"/>
</dbReference>
<dbReference type="EMBL" id="CP061799">
    <property type="protein sequence ID" value="QTA82161.1"/>
    <property type="molecule type" value="Genomic_DNA"/>
</dbReference>
<sequence length="1142" mass="130128">MRNSVKKICYFLILSIFFLKWTSALYAEKNHIRFDRLSVEDGLPHTSVYDILQDSLGFMWFATDDGVVRYDGYTFTAFKPAADNPKTINPGAGYALYEDRSGNIWIGLRSGGLNKYDPVTGDFTRYEHDPDHPESLSHNSVSYGCIYEDSTGILWIGTWNGLNRFDPVKQTFKQYFHEPDNPGSLSENFIRSLEPDPVDDRIIWIGTNDGGLNRFDRIDENFVRYQHDKNNTDTIIHNTVWDIYGQVSQSGKTVLWLCTAGGLDYFDTGTGKFTHFTHDPENPDSLSHNEIYSIVPALDNTFWLGTHGGGLNRFDPVRKTFVSYLSSKNAQSISSNIIHPLYPDRSGTLWIGTWGGGISRIDPFNQKTRLYDEKSGLSSSAVLSLLEDRDGKIWIGTWSGGLNSFDPKTGIFEHFRHDPDNPRSLGSDIAGCLYEDSRGILWVGTWGGGLNRFDRETKNFNRWVSDPGNPESISHNAVRGICEDESGNLWVGTTNGGVNRFDRADGKFVRYMHHPGSPGSISSNNIWSAFKDSSGNLWFTSNAGLNRFDSAQERFIRYHNDKNDPFSISSNGVINVYEDSQAGLWITTQFGLNRFDKVTNRFIRYSEEQGLPDNRIESICEDNEGSLWLGTGKGLCRFNPEKKTLKRYGNQTNLFFYPAAIKTRTGELWFGGPKGINVIDPKKIIINPHKPPVVLTGFLIDCKAVRPGEHSVLKQNIISAGEIVLPPHISRFGFEFSALNYTLSMKNFYKYKMEGFDKDWIFTASDKRFAHYTRLEPGKYIFRVKASNNDGVWNEEGASVKIIVMPPWWKTWWFKICFSGIFVILFFIVHRWRIYSIECRNTMLEEQVALRTAELQENEEKFRSYFNMSTVGMCITSPEKGWIEMNDRISSMLGYSKNELASLTWSELTHPDDLDADLLLFAKIMSGEIEFYELDKRFIRKDGTVIYTSIYVSCQRHPDKSVCRMLVSIIDISERKKAEELIKEKERLLSDIINFLPDATIVIDKQGKVLAWNRAMESMTGIAAKDMLGRGGYEYALPFYGQRRPILIDFALQASPEFEKTYHHIQRSGDSLTAENYYPDLLGKETWLFGNAAVLRDSQGEVIGAIESVRDITKSKSAEIELKKPKKLPRPPPLQKANFLPI</sequence>
<proteinExistence type="predicted"/>
<dbReference type="CDD" id="cd00130">
    <property type="entry name" value="PAS"/>
    <property type="match status" value="2"/>
</dbReference>
<evidence type="ECO:0000256" key="1">
    <source>
        <dbReference type="ARBA" id="ARBA00022553"/>
    </source>
</evidence>
<dbReference type="Gene3D" id="3.30.450.20">
    <property type="entry name" value="PAS domain"/>
    <property type="match status" value="2"/>
</dbReference>
<dbReference type="InterPro" id="IPR013783">
    <property type="entry name" value="Ig-like_fold"/>
</dbReference>
<name>A0A975BB72_9BACT</name>
<keyword evidence="1" id="KW-0597">Phosphoprotein</keyword>
<dbReference type="FunFam" id="2.60.40.10:FF:000791">
    <property type="entry name" value="Two-component system sensor histidine kinase/response regulator"/>
    <property type="match status" value="1"/>
</dbReference>
<dbReference type="SUPFAM" id="SSF55785">
    <property type="entry name" value="PYP-like sensor domain (PAS domain)"/>
    <property type="match status" value="2"/>
</dbReference>
<dbReference type="InterPro" id="IPR035965">
    <property type="entry name" value="PAS-like_dom_sf"/>
</dbReference>
<dbReference type="InterPro" id="IPR000014">
    <property type="entry name" value="PAS"/>
</dbReference>
<dbReference type="SUPFAM" id="SSF63829">
    <property type="entry name" value="Calcium-dependent phosphotriesterase"/>
    <property type="match status" value="3"/>
</dbReference>
<feature type="domain" description="PAC" evidence="3">
    <location>
        <begin position="932"/>
        <end position="984"/>
    </location>
</feature>
<dbReference type="Pfam" id="PF08447">
    <property type="entry name" value="PAS_3"/>
    <property type="match status" value="1"/>
</dbReference>
<dbReference type="Gene3D" id="2.130.10.10">
    <property type="entry name" value="YVTN repeat-like/Quinoprotein amine dehydrogenase"/>
    <property type="match status" value="4"/>
</dbReference>
<reference evidence="4" key="1">
    <citation type="journal article" date="2021" name="Microb. Physiol.">
        <title>Proteogenomic Insights into the Physiology of Marine, Sulfate-Reducing, Filamentous Desulfonema limicola and Desulfonema magnum.</title>
        <authorList>
            <person name="Schnaars V."/>
            <person name="Wohlbrand L."/>
            <person name="Scheve S."/>
            <person name="Hinrichs C."/>
            <person name="Reinhardt R."/>
            <person name="Rabus R."/>
        </authorList>
    </citation>
    <scope>NUCLEOTIDE SEQUENCE</scope>
    <source>
        <strain evidence="4">5ac10</strain>
    </source>
</reference>
<evidence type="ECO:0000313" key="5">
    <source>
        <dbReference type="Proteomes" id="UP000663720"/>
    </source>
</evidence>
<dbReference type="InterPro" id="IPR011123">
    <property type="entry name" value="Y_Y_Y"/>
</dbReference>
<evidence type="ECO:0000313" key="4">
    <source>
        <dbReference type="EMBL" id="QTA82161.1"/>
    </source>
</evidence>
<dbReference type="PROSITE" id="PS50112">
    <property type="entry name" value="PAS"/>
    <property type="match status" value="2"/>
</dbReference>
<dbReference type="InterPro" id="IPR001610">
    <property type="entry name" value="PAC"/>
</dbReference>
<accession>A0A975BB72</accession>
<dbReference type="PROSITE" id="PS50113">
    <property type="entry name" value="PAC"/>
    <property type="match status" value="2"/>
</dbReference>
<evidence type="ECO:0000259" key="2">
    <source>
        <dbReference type="PROSITE" id="PS50112"/>
    </source>
</evidence>
<dbReference type="Pfam" id="PF08448">
    <property type="entry name" value="PAS_4"/>
    <property type="match status" value="1"/>
</dbReference>
<feature type="domain" description="PAS" evidence="2">
    <location>
        <begin position="858"/>
        <end position="928"/>
    </location>
</feature>
<dbReference type="Proteomes" id="UP000663720">
    <property type="component" value="Chromosome"/>
</dbReference>
<dbReference type="PANTHER" id="PTHR43547:SF2">
    <property type="entry name" value="HYBRID SIGNAL TRANSDUCTION HISTIDINE KINASE C"/>
    <property type="match status" value="1"/>
</dbReference>
<evidence type="ECO:0000259" key="3">
    <source>
        <dbReference type="PROSITE" id="PS50113"/>
    </source>
</evidence>
<feature type="domain" description="PAC" evidence="3">
    <location>
        <begin position="1072"/>
        <end position="1124"/>
    </location>
</feature>
<dbReference type="SMART" id="SM00086">
    <property type="entry name" value="PAC"/>
    <property type="match status" value="2"/>
</dbReference>
<dbReference type="Pfam" id="PF07494">
    <property type="entry name" value="Reg_prop"/>
    <property type="match status" value="8"/>
</dbReference>
<dbReference type="AlphaFoldDB" id="A0A975BB72"/>
<feature type="domain" description="PAS" evidence="2">
    <location>
        <begin position="985"/>
        <end position="1030"/>
    </location>
</feature>